<gene>
    <name evidence="1" type="ORF">CRD36_01985</name>
</gene>
<sequence>MFEEYEGFPVASTADEWAALLKDKNIKVVRCEADWKASFECDPSGRHPLAKCTAKAIEEFTRTLVFNNGGLAHANYRSLRNSLTLARFDQLGAMFGISPGLMLDYNNKECAKRATCSSSITDICTSNC</sequence>
<comment type="caution">
    <text evidence="1">The sequence shown here is derived from an EMBL/GenBank/DDBJ whole genome shotgun (WGS) entry which is preliminary data.</text>
</comment>
<name>A0A2G4YWH3_9PROT</name>
<evidence type="ECO:0000313" key="1">
    <source>
        <dbReference type="EMBL" id="PHZ86669.1"/>
    </source>
</evidence>
<evidence type="ECO:0000313" key="2">
    <source>
        <dbReference type="Proteomes" id="UP000229730"/>
    </source>
</evidence>
<dbReference type="RefSeq" id="WP_099471045.1">
    <property type="nucleotide sequence ID" value="NZ_CAXBMK010000004.1"/>
</dbReference>
<dbReference type="Proteomes" id="UP000229730">
    <property type="component" value="Unassembled WGS sequence"/>
</dbReference>
<dbReference type="AlphaFoldDB" id="A0A2G4YWH3"/>
<dbReference type="InParanoid" id="A0A2G4YWH3"/>
<reference evidence="1 2" key="1">
    <citation type="submission" date="2017-10" db="EMBL/GenBank/DDBJ databases">
        <title>Frigbacter circumglobatus gen. nov. sp. nov., isolated from sediment cultured in situ.</title>
        <authorList>
            <person name="Zhao Z."/>
        </authorList>
    </citation>
    <scope>NUCLEOTIDE SEQUENCE [LARGE SCALE GENOMIC DNA]</scope>
    <source>
        <strain evidence="1 2">ZYL</strain>
    </source>
</reference>
<keyword evidence="2" id="KW-1185">Reference proteome</keyword>
<accession>A0A2G4YWH3</accession>
<dbReference type="EMBL" id="PDEM01000007">
    <property type="protein sequence ID" value="PHZ86669.1"/>
    <property type="molecule type" value="Genomic_DNA"/>
</dbReference>
<organism evidence="1 2">
    <name type="scientific">Paremcibacter congregatus</name>
    <dbReference type="NCBI Taxonomy" id="2043170"/>
    <lineage>
        <taxon>Bacteria</taxon>
        <taxon>Pseudomonadati</taxon>
        <taxon>Pseudomonadota</taxon>
        <taxon>Alphaproteobacteria</taxon>
        <taxon>Emcibacterales</taxon>
        <taxon>Emcibacteraceae</taxon>
        <taxon>Paremcibacter</taxon>
    </lineage>
</organism>
<protein>
    <submittedName>
        <fullName evidence="1">Uncharacterized protein</fullName>
    </submittedName>
</protein>
<proteinExistence type="predicted"/>